<evidence type="ECO:0000256" key="4">
    <source>
        <dbReference type="ARBA" id="ARBA00022989"/>
    </source>
</evidence>
<evidence type="ECO:0000256" key="6">
    <source>
        <dbReference type="SAM" id="Phobius"/>
    </source>
</evidence>
<dbReference type="GO" id="GO:0016020">
    <property type="term" value="C:membrane"/>
    <property type="evidence" value="ECO:0007669"/>
    <property type="project" value="UniProtKB-SubCell"/>
</dbReference>
<organism evidence="7 8">
    <name type="scientific">Rhizoclosmatium globosum</name>
    <dbReference type="NCBI Taxonomy" id="329046"/>
    <lineage>
        <taxon>Eukaryota</taxon>
        <taxon>Fungi</taxon>
        <taxon>Fungi incertae sedis</taxon>
        <taxon>Chytridiomycota</taxon>
        <taxon>Chytridiomycota incertae sedis</taxon>
        <taxon>Chytridiomycetes</taxon>
        <taxon>Chytridiales</taxon>
        <taxon>Chytriomycetaceae</taxon>
        <taxon>Rhizoclosmatium</taxon>
    </lineage>
</organism>
<evidence type="ECO:0000256" key="2">
    <source>
        <dbReference type="ARBA" id="ARBA00006945"/>
    </source>
</evidence>
<evidence type="ECO:0000313" key="8">
    <source>
        <dbReference type="Proteomes" id="UP000193642"/>
    </source>
</evidence>
<proteinExistence type="inferred from homology"/>
<evidence type="ECO:0000256" key="5">
    <source>
        <dbReference type="ARBA" id="ARBA00023136"/>
    </source>
</evidence>
<name>A0A1Y2CWX3_9FUNG</name>
<evidence type="ECO:0000313" key="7">
    <source>
        <dbReference type="EMBL" id="ORY51532.1"/>
    </source>
</evidence>
<feature type="transmembrane region" description="Helical" evidence="6">
    <location>
        <begin position="112"/>
        <end position="132"/>
    </location>
</feature>
<feature type="transmembrane region" description="Helical" evidence="6">
    <location>
        <begin position="139"/>
        <end position="156"/>
    </location>
</feature>
<comment type="subcellular location">
    <subcellularLocation>
        <location evidence="1">Membrane</location>
        <topology evidence="1">Multi-pass membrane protein</topology>
    </subcellularLocation>
</comment>
<dbReference type="AlphaFoldDB" id="A0A1Y2CWX3"/>
<feature type="transmembrane region" description="Helical" evidence="6">
    <location>
        <begin position="88"/>
        <end position="106"/>
    </location>
</feature>
<protein>
    <submittedName>
        <fullName evidence="7">ER-derived vesicles protein ERV29</fullName>
    </submittedName>
</protein>
<evidence type="ECO:0000256" key="3">
    <source>
        <dbReference type="ARBA" id="ARBA00022692"/>
    </source>
</evidence>
<dbReference type="STRING" id="329046.A0A1Y2CWX3"/>
<dbReference type="InterPro" id="IPR002995">
    <property type="entry name" value="Surf4"/>
</dbReference>
<comment type="similarity">
    <text evidence="2">Belongs to the SURF4 family.</text>
</comment>
<feature type="transmembrane region" description="Helical" evidence="6">
    <location>
        <begin position="176"/>
        <end position="195"/>
    </location>
</feature>
<dbReference type="Pfam" id="PF02077">
    <property type="entry name" value="SURF4"/>
    <property type="match status" value="1"/>
</dbReference>
<sequence>MISCSTLAVLKKKTEFSVCGLFAVVASQCWGYGLFFNRSWMLRSISVSGGLLMLLADALSASKKRELFAPLLLNSVTDPMNSHKKSNYLQLLGRSLLVALFLGFMVAGEMSITRLVVAAVSFVGCVMVVLGFKAKWSAWILLTFLSVSNLVLNNWWTLHHEDPKRDFQKFDFFQTLSVMGGFLLLVNSGPGGLSMDEKKKDF</sequence>
<keyword evidence="8" id="KW-1185">Reference proteome</keyword>
<keyword evidence="4 6" id="KW-1133">Transmembrane helix</keyword>
<keyword evidence="3 6" id="KW-0812">Transmembrane</keyword>
<dbReference type="OrthoDB" id="7859621at2759"/>
<reference evidence="7 8" key="1">
    <citation type="submission" date="2016-07" db="EMBL/GenBank/DDBJ databases">
        <title>Pervasive Adenine N6-methylation of Active Genes in Fungi.</title>
        <authorList>
            <consortium name="DOE Joint Genome Institute"/>
            <person name="Mondo S.J."/>
            <person name="Dannebaum R.O."/>
            <person name="Kuo R.C."/>
            <person name="Labutti K."/>
            <person name="Haridas S."/>
            <person name="Kuo A."/>
            <person name="Salamov A."/>
            <person name="Ahrendt S.R."/>
            <person name="Lipzen A."/>
            <person name="Sullivan W."/>
            <person name="Andreopoulos W.B."/>
            <person name="Clum A."/>
            <person name="Lindquist E."/>
            <person name="Daum C."/>
            <person name="Ramamoorthy G.K."/>
            <person name="Gryganskyi A."/>
            <person name="Culley D."/>
            <person name="Magnuson J.K."/>
            <person name="James T.Y."/>
            <person name="O'Malley M.A."/>
            <person name="Stajich J.E."/>
            <person name="Spatafora J.W."/>
            <person name="Visel A."/>
            <person name="Grigoriev I.V."/>
        </authorList>
    </citation>
    <scope>NUCLEOTIDE SEQUENCE [LARGE SCALE GENOMIC DNA]</scope>
    <source>
        <strain evidence="7 8">JEL800</strain>
    </source>
</reference>
<keyword evidence="5 6" id="KW-0472">Membrane</keyword>
<evidence type="ECO:0000256" key="1">
    <source>
        <dbReference type="ARBA" id="ARBA00004141"/>
    </source>
</evidence>
<accession>A0A1Y2CWX3</accession>
<gene>
    <name evidence="7" type="ORF">BCR33DRAFT_846308</name>
</gene>
<dbReference type="EMBL" id="MCGO01000005">
    <property type="protein sequence ID" value="ORY51532.1"/>
    <property type="molecule type" value="Genomic_DNA"/>
</dbReference>
<dbReference type="Proteomes" id="UP000193642">
    <property type="component" value="Unassembled WGS sequence"/>
</dbReference>
<comment type="caution">
    <text evidence="7">The sequence shown here is derived from an EMBL/GenBank/DDBJ whole genome shotgun (WGS) entry which is preliminary data.</text>
</comment>